<keyword evidence="2" id="KW-1185">Reference proteome</keyword>
<accession>A0A1J1IQW7</accession>
<sequence length="85" mass="9911">MCVKGNASSFPFPVFQNDACANGKSTKALYVMECKQNWDKKELVDARAFVSAFEILQNEFREISNFSELCEVLFHNFMNYQLLWK</sequence>
<name>A0A1J1IQW7_9DIPT</name>
<dbReference type="Proteomes" id="UP000183832">
    <property type="component" value="Unassembled WGS sequence"/>
</dbReference>
<proteinExistence type="predicted"/>
<dbReference type="AlphaFoldDB" id="A0A1J1IQW7"/>
<evidence type="ECO:0000313" key="2">
    <source>
        <dbReference type="Proteomes" id="UP000183832"/>
    </source>
</evidence>
<gene>
    <name evidence="1" type="ORF">CLUMA_CG015510</name>
</gene>
<protein>
    <submittedName>
        <fullName evidence="1">CLUMA_CG015510, isoform A</fullName>
    </submittedName>
</protein>
<dbReference type="EMBL" id="CVRI01000057">
    <property type="protein sequence ID" value="CRL02138.1"/>
    <property type="molecule type" value="Genomic_DNA"/>
</dbReference>
<evidence type="ECO:0000313" key="1">
    <source>
        <dbReference type="EMBL" id="CRL02138.1"/>
    </source>
</evidence>
<organism evidence="1 2">
    <name type="scientific">Clunio marinus</name>
    <dbReference type="NCBI Taxonomy" id="568069"/>
    <lineage>
        <taxon>Eukaryota</taxon>
        <taxon>Metazoa</taxon>
        <taxon>Ecdysozoa</taxon>
        <taxon>Arthropoda</taxon>
        <taxon>Hexapoda</taxon>
        <taxon>Insecta</taxon>
        <taxon>Pterygota</taxon>
        <taxon>Neoptera</taxon>
        <taxon>Endopterygota</taxon>
        <taxon>Diptera</taxon>
        <taxon>Nematocera</taxon>
        <taxon>Chironomoidea</taxon>
        <taxon>Chironomidae</taxon>
        <taxon>Clunio</taxon>
    </lineage>
</organism>
<reference evidence="1 2" key="1">
    <citation type="submission" date="2015-04" db="EMBL/GenBank/DDBJ databases">
        <authorList>
            <person name="Syromyatnikov M.Y."/>
            <person name="Popov V.N."/>
        </authorList>
    </citation>
    <scope>NUCLEOTIDE SEQUENCE [LARGE SCALE GENOMIC DNA]</scope>
</reference>